<dbReference type="Proteomes" id="UP001183607">
    <property type="component" value="Unassembled WGS sequence"/>
</dbReference>
<proteinExistence type="predicted"/>
<evidence type="ECO:0000256" key="1">
    <source>
        <dbReference type="SAM" id="MobiDB-lite"/>
    </source>
</evidence>
<sequence>MRAWAVPPRMIETATRRRAAGDWAGACAAADVDVSFGLRAVRHRWGEALTSRLRDDLRSLAPDLLRWHFPRTGPDGLLRSGTAVTLARYAAGTGRPVHLLAGTPPASVRAGQRLTLWLGDRPGLDCPAPDRRFRLDLHRHLWDAGRSGELRERAGMRPPAEPPPWQHLLGSESYAYGRWGAEAALLLRAEGRGDAGRVLVRLGRSRRLLLHVRDGAVTAANEVRARACPGVPTLPDAAVRVPPDVELLRAGLLTPDALHPLVAAALAPDTPHPLVTPDTSGPVPRRPPGSDVLRIACQGARHRLGRTRVDGPLVALDHTQEELEREGLLVLLGGPPLPCLAALREAERSLDAHPEVRELLRYGDVAGATERVTQLFGPRHELPEGELRTALEEAGRRRLRHDLHRTGLSPAQRVALPPAPRRRPAP</sequence>
<comment type="caution">
    <text evidence="2">The sequence shown here is derived from an EMBL/GenBank/DDBJ whole genome shotgun (WGS) entry which is preliminary data.</text>
</comment>
<accession>A0ABD5E560</accession>
<dbReference type="EMBL" id="JAVRER010000017">
    <property type="protein sequence ID" value="MDT0416493.1"/>
    <property type="molecule type" value="Genomic_DNA"/>
</dbReference>
<feature type="region of interest" description="Disordered" evidence="1">
    <location>
        <begin position="404"/>
        <end position="426"/>
    </location>
</feature>
<dbReference type="AlphaFoldDB" id="A0ABD5E560"/>
<reference evidence="3" key="1">
    <citation type="submission" date="2023-07" db="EMBL/GenBank/DDBJ databases">
        <title>30 novel species of actinomycetes from the DSMZ collection.</title>
        <authorList>
            <person name="Nouioui I."/>
        </authorList>
    </citation>
    <scope>NUCLEOTIDE SEQUENCE [LARGE SCALE GENOMIC DNA]</scope>
    <source>
        <strain evidence="3">DSM 41982</strain>
    </source>
</reference>
<protein>
    <submittedName>
        <fullName evidence="2">Uncharacterized protein</fullName>
    </submittedName>
</protein>
<evidence type="ECO:0000313" key="2">
    <source>
        <dbReference type="EMBL" id="MDT0416493.1"/>
    </source>
</evidence>
<evidence type="ECO:0000313" key="3">
    <source>
        <dbReference type="Proteomes" id="UP001183607"/>
    </source>
</evidence>
<feature type="region of interest" description="Disordered" evidence="1">
    <location>
        <begin position="269"/>
        <end position="289"/>
    </location>
</feature>
<organism evidence="2 3">
    <name type="scientific">Streptomyces evansiae</name>
    <dbReference type="NCBI Taxonomy" id="3075535"/>
    <lineage>
        <taxon>Bacteria</taxon>
        <taxon>Bacillati</taxon>
        <taxon>Actinomycetota</taxon>
        <taxon>Actinomycetes</taxon>
        <taxon>Kitasatosporales</taxon>
        <taxon>Streptomycetaceae</taxon>
        <taxon>Streptomyces</taxon>
    </lineage>
</organism>
<name>A0ABD5E560_9ACTN</name>
<gene>
    <name evidence="2" type="ORF">RM574_13450</name>
</gene>